<evidence type="ECO:0000313" key="6">
    <source>
        <dbReference type="EMBL" id="CBH23953.1"/>
    </source>
</evidence>
<comment type="similarity">
    <text evidence="1">Belongs to the glycosyl hydrolase 13 family.</text>
</comment>
<dbReference type="KEGG" id="srm:SRM_01032"/>
<dbReference type="Pfam" id="PF02922">
    <property type="entry name" value="CBM_48"/>
    <property type="match status" value="1"/>
</dbReference>
<dbReference type="InterPro" id="IPR014756">
    <property type="entry name" value="Ig_E-set"/>
</dbReference>
<dbReference type="CDD" id="cd11326">
    <property type="entry name" value="AmyAc_Glg_debranch"/>
    <property type="match status" value="1"/>
</dbReference>
<dbReference type="Gene3D" id="2.60.40.10">
    <property type="entry name" value="Immunoglobulins"/>
    <property type="match status" value="1"/>
</dbReference>
<dbReference type="InterPro" id="IPR011837">
    <property type="entry name" value="Glycogen_debranch_GlgX"/>
</dbReference>
<dbReference type="PATRIC" id="fig|761659.10.peg.1143"/>
<dbReference type="InterPro" id="IPR044505">
    <property type="entry name" value="GlgX_Isoamylase_N_E_set"/>
</dbReference>
<dbReference type="SMART" id="SM00642">
    <property type="entry name" value="Aamy"/>
    <property type="match status" value="1"/>
</dbReference>
<dbReference type="InterPro" id="IPR017853">
    <property type="entry name" value="GH"/>
</dbReference>
<dbReference type="Gene3D" id="3.20.20.80">
    <property type="entry name" value="Glycosidases"/>
    <property type="match status" value="1"/>
</dbReference>
<dbReference type="InterPro" id="IPR013783">
    <property type="entry name" value="Ig-like_fold"/>
</dbReference>
<gene>
    <name evidence="6" type="primary">glgX</name>
    <name evidence="6" type="ordered locus">SRM_01032</name>
</gene>
<dbReference type="Gene3D" id="2.60.40.1180">
    <property type="entry name" value="Golgi alpha-mannosidase II"/>
    <property type="match status" value="1"/>
</dbReference>
<reference evidence="7" key="2">
    <citation type="submission" date="2010-04" db="EMBL/GenBank/DDBJ databases">
        <title>Genome sequence of Salinibacter ruber M8.</title>
        <authorList>
            <consortium name="Genoscope"/>
        </authorList>
    </citation>
    <scope>NUCLEOTIDE SEQUENCE [LARGE SCALE GENOMIC DNA]</scope>
    <source>
        <strain evidence="7">M8</strain>
    </source>
</reference>
<sequence length="764" mass="86967">MQLWPVGLIVSEVCGLIFVVHVERCRLLCAFELSLCCMDASSPSSIDTSPQNRGDRHIQPGKPYPRGATWDGIGVNFALHSAHADRVELLLFEDADDREPAVTFELPEHTGPIWHGYVTNVRPGQLYGYRVYGPYDPANGHRFNPNKVLLDPYAKAIGRPLRWDDSLFGYDVDAEEDDRSFNTQDSAPHAPLAAVVEETFAWGNDQSPEIPWQDTLIYETHVKGMTQKHPDVPERLRGTYLGMASEPVLDHLKTLGVTTVQLLPVHAKLHRRELLRKGLREYWGYNTLSYFAPEPEYAANGPTSAVRDFKMMVRALHDAGLEVIIDVVYNHTCEGNQMGPTLSWRGVDNRTYYKLNPDDERYYMDYTGTGNTLDPGDSYVLQMIMDSLRYWVTEMHVDGFRFDLASALARELYDVDMLGSFFKVVQQDPVLSQVKLIAEPWDVGPGGYQVGSFPWQWAEWNGRYRDTIRRFWRGDRGMNGDVATRVTGSSDLYERSGRRPFASINFVTAHDGFTLQDLVSYERKHNEENKEGNEDGHDDNHSTNCGVEGPTNDPEVIERRERRKRSIMATLLLSQGVPMILGGDELSHTRRGNNNPYCQDNEISWYDWDLDEREQKFLEFVQRLTAFRQEHPSFRRRHFLDPVDESDGSGDVLWWHPDGREITDGDWHDEGLHAFGYLLRGQNLAPDSQGRPRTDDSFLVLMNQGGAPVEVEVPAETNELDDVHCAAWHVVPELAEFLDDPGPVEPGGVLTLRPHRLLVLRAEP</sequence>
<keyword evidence="3 6" id="KW-0326">Glycosidase</keyword>
<evidence type="ECO:0000256" key="1">
    <source>
        <dbReference type="ARBA" id="ARBA00008061"/>
    </source>
</evidence>
<dbReference type="GO" id="GO:0005980">
    <property type="term" value="P:glycogen catabolic process"/>
    <property type="evidence" value="ECO:0007669"/>
    <property type="project" value="InterPro"/>
</dbReference>
<reference evidence="6 7" key="1">
    <citation type="journal article" date="2010" name="ISME J.">
        <title>Fine-scale evolution: genomic, phenotypic and ecological differentiation in two coexisting Salinibacter ruber strains.</title>
        <authorList>
            <person name="Pena A."/>
            <person name="Teeling H."/>
            <person name="Huerta-Cepas J."/>
            <person name="Santos F."/>
            <person name="Yarza P."/>
            <person name="Brito-Echeverria J."/>
            <person name="Lucio M."/>
            <person name="Schmitt-Kopplin P."/>
            <person name="Meseguer I."/>
            <person name="Schenowitz C."/>
            <person name="Dossat C."/>
            <person name="Barbe V."/>
            <person name="Dopazo J."/>
            <person name="Rossello-Mora R."/>
            <person name="Schuler M."/>
            <person name="Glockner F.O."/>
            <person name="Amann R."/>
            <person name="Gabaldon T."/>
            <person name="Anton J."/>
        </authorList>
    </citation>
    <scope>NUCLEOTIDE SEQUENCE [LARGE SCALE GENOMIC DNA]</scope>
    <source>
        <strain evidence="6 7">M8</strain>
    </source>
</reference>
<evidence type="ECO:0000313" key="7">
    <source>
        <dbReference type="Proteomes" id="UP000000933"/>
    </source>
</evidence>
<keyword evidence="2 6" id="KW-0378">Hydrolase</keyword>
<dbReference type="HOGENOM" id="CLU_011725_1_1_10"/>
<proteinExistence type="inferred from homology"/>
<evidence type="ECO:0000256" key="4">
    <source>
        <dbReference type="SAM" id="MobiDB-lite"/>
    </source>
</evidence>
<dbReference type="CDD" id="cd02856">
    <property type="entry name" value="E_set_GDE_Isoamylase_N"/>
    <property type="match status" value="1"/>
</dbReference>
<dbReference type="AlphaFoldDB" id="D5H7E8"/>
<dbReference type="GO" id="GO:0004135">
    <property type="term" value="F:amylo-alpha-1,6-glucosidase activity"/>
    <property type="evidence" value="ECO:0007669"/>
    <property type="project" value="InterPro"/>
</dbReference>
<evidence type="ECO:0000259" key="5">
    <source>
        <dbReference type="SMART" id="SM00642"/>
    </source>
</evidence>
<accession>D5H7E8</accession>
<dbReference type="PANTHER" id="PTHR43002">
    <property type="entry name" value="GLYCOGEN DEBRANCHING ENZYME"/>
    <property type="match status" value="1"/>
</dbReference>
<dbReference type="EC" id="3.2.1.-" evidence="6"/>
<dbReference type="EMBL" id="FP565814">
    <property type="protein sequence ID" value="CBH23953.1"/>
    <property type="molecule type" value="Genomic_DNA"/>
</dbReference>
<dbReference type="Pfam" id="PF00128">
    <property type="entry name" value="Alpha-amylase"/>
    <property type="match status" value="1"/>
</dbReference>
<dbReference type="SUPFAM" id="SSF81296">
    <property type="entry name" value="E set domains"/>
    <property type="match status" value="1"/>
</dbReference>
<feature type="compositionally biased region" description="Polar residues" evidence="4">
    <location>
        <begin position="42"/>
        <end position="52"/>
    </location>
</feature>
<feature type="compositionally biased region" description="Basic and acidic residues" evidence="4">
    <location>
        <begin position="524"/>
        <end position="541"/>
    </location>
</feature>
<dbReference type="InterPro" id="IPR006047">
    <property type="entry name" value="GH13_cat_dom"/>
</dbReference>
<dbReference type="Proteomes" id="UP000000933">
    <property type="component" value="Chromosome"/>
</dbReference>
<dbReference type="InterPro" id="IPR004193">
    <property type="entry name" value="Glyco_hydro_13_N"/>
</dbReference>
<protein>
    <submittedName>
        <fullName evidence="6">Glycogen debranching enzyme GlgX</fullName>
        <ecNumber evidence="6">3.2.1.-</ecNumber>
    </submittedName>
</protein>
<dbReference type="RefSeq" id="WP_011403613.1">
    <property type="nucleotide sequence ID" value="NC_014032.1"/>
</dbReference>
<feature type="domain" description="Glycosyl hydrolase family 13 catalytic" evidence="5">
    <location>
        <begin position="194"/>
        <end position="628"/>
    </location>
</feature>
<evidence type="ECO:0000256" key="3">
    <source>
        <dbReference type="ARBA" id="ARBA00023295"/>
    </source>
</evidence>
<dbReference type="SUPFAM" id="SSF51445">
    <property type="entry name" value="(Trans)glycosidases"/>
    <property type="match status" value="1"/>
</dbReference>
<feature type="region of interest" description="Disordered" evidence="4">
    <location>
        <begin position="524"/>
        <end position="556"/>
    </location>
</feature>
<evidence type="ECO:0000256" key="2">
    <source>
        <dbReference type="ARBA" id="ARBA00022801"/>
    </source>
</evidence>
<name>D5H7E8_SALRM</name>
<dbReference type="SUPFAM" id="SSF51011">
    <property type="entry name" value="Glycosyl hydrolase domain"/>
    <property type="match status" value="1"/>
</dbReference>
<dbReference type="NCBIfam" id="TIGR02100">
    <property type="entry name" value="glgX_debranch"/>
    <property type="match status" value="1"/>
</dbReference>
<organism evidence="6 7">
    <name type="scientific">Salinibacter ruber (strain M8)</name>
    <dbReference type="NCBI Taxonomy" id="761659"/>
    <lineage>
        <taxon>Bacteria</taxon>
        <taxon>Pseudomonadati</taxon>
        <taxon>Rhodothermota</taxon>
        <taxon>Rhodothermia</taxon>
        <taxon>Rhodothermales</taxon>
        <taxon>Salinibacteraceae</taxon>
        <taxon>Salinibacter</taxon>
    </lineage>
</organism>
<feature type="region of interest" description="Disordered" evidence="4">
    <location>
        <begin position="42"/>
        <end position="62"/>
    </location>
</feature>
<dbReference type="InterPro" id="IPR013780">
    <property type="entry name" value="Glyco_hydro_b"/>
</dbReference>